<reference evidence="3" key="1">
    <citation type="journal article" date="2013" name="Nat. Genet.">
        <title>The draft genomes of soft-shell turtle and green sea turtle yield insights into the development and evolution of the turtle-specific body plan.</title>
        <authorList>
            <person name="Wang Z."/>
            <person name="Pascual-Anaya J."/>
            <person name="Zadissa A."/>
            <person name="Li W."/>
            <person name="Niimura Y."/>
            <person name="Huang Z."/>
            <person name="Li C."/>
            <person name="White S."/>
            <person name="Xiong Z."/>
            <person name="Fang D."/>
            <person name="Wang B."/>
            <person name="Ming Y."/>
            <person name="Chen Y."/>
            <person name="Zheng Y."/>
            <person name="Kuraku S."/>
            <person name="Pignatelli M."/>
            <person name="Herrero J."/>
            <person name="Beal K."/>
            <person name="Nozawa M."/>
            <person name="Li Q."/>
            <person name="Wang J."/>
            <person name="Zhang H."/>
            <person name="Yu L."/>
            <person name="Shigenobu S."/>
            <person name="Wang J."/>
            <person name="Liu J."/>
            <person name="Flicek P."/>
            <person name="Searle S."/>
            <person name="Wang J."/>
            <person name="Kuratani S."/>
            <person name="Yin Y."/>
            <person name="Aken B."/>
            <person name="Zhang G."/>
            <person name="Irie N."/>
        </authorList>
    </citation>
    <scope>NUCLEOTIDE SEQUENCE [LARGE SCALE GENOMIC DNA]</scope>
</reference>
<dbReference type="Proteomes" id="UP000031443">
    <property type="component" value="Unassembled WGS sequence"/>
</dbReference>
<accession>M7ARF0</accession>
<evidence type="ECO:0000313" key="3">
    <source>
        <dbReference type="Proteomes" id="UP000031443"/>
    </source>
</evidence>
<dbReference type="EMBL" id="KB572777">
    <property type="protein sequence ID" value="EMP27214.1"/>
    <property type="molecule type" value="Genomic_DNA"/>
</dbReference>
<evidence type="ECO:0000256" key="1">
    <source>
        <dbReference type="SAM" id="MobiDB-lite"/>
    </source>
</evidence>
<proteinExistence type="predicted"/>
<evidence type="ECO:0000313" key="2">
    <source>
        <dbReference type="EMBL" id="EMP27214.1"/>
    </source>
</evidence>
<organism evidence="2 3">
    <name type="scientific">Chelonia mydas</name>
    <name type="common">Green sea-turtle</name>
    <name type="synonym">Chelonia agassizi</name>
    <dbReference type="NCBI Taxonomy" id="8469"/>
    <lineage>
        <taxon>Eukaryota</taxon>
        <taxon>Metazoa</taxon>
        <taxon>Chordata</taxon>
        <taxon>Craniata</taxon>
        <taxon>Vertebrata</taxon>
        <taxon>Euteleostomi</taxon>
        <taxon>Archelosauria</taxon>
        <taxon>Testudinata</taxon>
        <taxon>Testudines</taxon>
        <taxon>Cryptodira</taxon>
        <taxon>Durocryptodira</taxon>
        <taxon>Americhelydia</taxon>
        <taxon>Chelonioidea</taxon>
        <taxon>Cheloniidae</taxon>
        <taxon>Chelonia</taxon>
    </lineage>
</organism>
<keyword evidence="3" id="KW-1185">Reference proteome</keyword>
<name>M7ARF0_CHEMY</name>
<sequence length="180" mass="19945">MKAKVPCQVYPVAWECNNRSRAEPQTCCCYHKLHAVLGGDPTNTLHTAVAISEEPETVTPAVNSEKEEEQEEEGETSFGALARPRTRTLSETPSRSSHSCQLSTGKLNAEERTSVMLSSRPTFNHEDPLPDLCCSPLPPPGYSSVLDSIFLQSADDDTTNTLTSPGHWLHRKQKFELEYV</sequence>
<feature type="compositionally biased region" description="Acidic residues" evidence="1">
    <location>
        <begin position="66"/>
        <end position="75"/>
    </location>
</feature>
<protein>
    <submittedName>
        <fullName evidence="2">Uncharacterized protein</fullName>
    </submittedName>
</protein>
<feature type="compositionally biased region" description="Polar residues" evidence="1">
    <location>
        <begin position="87"/>
        <end position="105"/>
    </location>
</feature>
<gene>
    <name evidence="2" type="ORF">UY3_15704</name>
</gene>
<dbReference type="AlphaFoldDB" id="M7ARF0"/>
<feature type="region of interest" description="Disordered" evidence="1">
    <location>
        <begin position="55"/>
        <end position="105"/>
    </location>
</feature>